<evidence type="ECO:0000256" key="9">
    <source>
        <dbReference type="ARBA" id="ARBA00023286"/>
    </source>
</evidence>
<keyword evidence="2" id="KW-0813">Transport</keyword>
<dbReference type="SUPFAM" id="SSF53850">
    <property type="entry name" value="Periplasmic binding protein-like II"/>
    <property type="match status" value="1"/>
</dbReference>
<feature type="transmembrane region" description="Helical" evidence="11">
    <location>
        <begin position="113"/>
        <end position="131"/>
    </location>
</feature>
<dbReference type="EMBL" id="JABWDY010000434">
    <property type="protein sequence ID" value="KAF5208117.1"/>
    <property type="molecule type" value="Genomic_DNA"/>
</dbReference>
<feature type="non-terminal residue" evidence="13">
    <location>
        <position position="430"/>
    </location>
</feature>
<evidence type="ECO:0000256" key="4">
    <source>
        <dbReference type="ARBA" id="ARBA00022989"/>
    </source>
</evidence>
<evidence type="ECO:0000256" key="1">
    <source>
        <dbReference type="ARBA" id="ARBA00004141"/>
    </source>
</evidence>
<dbReference type="PANTHER" id="PTHR18966">
    <property type="entry name" value="IONOTROPIC GLUTAMATE RECEPTOR"/>
    <property type="match status" value="1"/>
</dbReference>
<dbReference type="OrthoDB" id="5984008at2759"/>
<dbReference type="GO" id="GO:0016020">
    <property type="term" value="C:membrane"/>
    <property type="evidence" value="ECO:0007669"/>
    <property type="project" value="UniProtKB-SubCell"/>
</dbReference>
<dbReference type="FunFam" id="1.10.287.70:FF:000172">
    <property type="entry name" value="Glutamate receptor"/>
    <property type="match status" value="1"/>
</dbReference>
<keyword evidence="4 11" id="KW-1133">Transmembrane helix</keyword>
<proteinExistence type="predicted"/>
<dbReference type="AlphaFoldDB" id="A0A7J6XG54"/>
<dbReference type="Gene3D" id="3.40.190.10">
    <property type="entry name" value="Periplasmic binding protein-like II"/>
    <property type="match status" value="2"/>
</dbReference>
<reference evidence="13 14" key="1">
    <citation type="submission" date="2020-06" db="EMBL/GenBank/DDBJ databases">
        <title>Transcriptomic and genomic resources for Thalictrum thalictroides and T. hernandezii: Facilitating candidate gene discovery in an emerging model plant lineage.</title>
        <authorList>
            <person name="Arias T."/>
            <person name="Riano-Pachon D.M."/>
            <person name="Di Stilio V.S."/>
        </authorList>
    </citation>
    <scope>NUCLEOTIDE SEQUENCE [LARGE SCALE GENOMIC DNA]</scope>
    <source>
        <strain evidence="14">cv. WT478/WT964</strain>
        <tissue evidence="13">Leaves</tissue>
    </source>
</reference>
<feature type="domain" description="Ionotropic glutamate receptor C-terminal" evidence="12">
    <location>
        <begin position="64"/>
        <end position="271"/>
    </location>
</feature>
<dbReference type="GO" id="GO:0015276">
    <property type="term" value="F:ligand-gated monoatomic ion channel activity"/>
    <property type="evidence" value="ECO:0007669"/>
    <property type="project" value="InterPro"/>
</dbReference>
<evidence type="ECO:0000256" key="6">
    <source>
        <dbReference type="ARBA" id="ARBA00023136"/>
    </source>
</evidence>
<sequence>KFGAVVGDITILDNRSNFVEFTQPYAESGLTMVVRVKQEDRTWLFVLPFNTNLWIVVIFAFVYTMFVVWFLEHRSNPEFRGPWKNQLGTAMWFTFTTLFLSHREGLRSNFTRIVMFVWLFAVFVLTSSYTASLTSMLTVQRLEPKFTNIETLRRSNKKVGCDGDSFVKKYIEEVLRFHPNNIISVKSEYDYPEFFNNGTIEAAFLELPYERVFLNRNGRAGYIDSGVKHRFGGLGFAFPKGSPMARDFSRAFLKLSEDGTLNELEEYWFPSYSCSNPSSNPQCSNLDNDDRLSLKYFWTLFLVTGLTSTIMLVLYIVDLYKKFRRIPPLETTSGMDDSFWNGMKRLGMYYNEGRLDQSRKGPFSSPEGGNGEMFISSDEGYMIDDTPRLRQSTPSTDIQMHRTYSNTQTRVLRLAYTFPSRNSHVHGLSL</sequence>
<evidence type="ECO:0000256" key="8">
    <source>
        <dbReference type="ARBA" id="ARBA00023180"/>
    </source>
</evidence>
<evidence type="ECO:0000256" key="5">
    <source>
        <dbReference type="ARBA" id="ARBA00023065"/>
    </source>
</evidence>
<protein>
    <submittedName>
        <fullName evidence="13">Glutamate receptor</fullName>
    </submittedName>
</protein>
<feature type="transmembrane region" description="Helical" evidence="11">
    <location>
        <begin position="42"/>
        <end position="71"/>
    </location>
</feature>
<accession>A0A7J6XG54</accession>
<keyword evidence="7 13" id="KW-0675">Receptor</keyword>
<keyword evidence="6 11" id="KW-0472">Membrane</keyword>
<evidence type="ECO:0000256" key="7">
    <source>
        <dbReference type="ARBA" id="ARBA00023170"/>
    </source>
</evidence>
<evidence type="ECO:0000256" key="3">
    <source>
        <dbReference type="ARBA" id="ARBA00022692"/>
    </source>
</evidence>
<gene>
    <name evidence="13" type="ORF">FRX31_002294</name>
</gene>
<dbReference type="InterPro" id="IPR001320">
    <property type="entry name" value="Iontro_rcpt_C"/>
</dbReference>
<keyword evidence="14" id="KW-1185">Reference proteome</keyword>
<dbReference type="InterPro" id="IPR015683">
    <property type="entry name" value="Ionotropic_Glu_rcpt"/>
</dbReference>
<dbReference type="Gene3D" id="1.10.287.70">
    <property type="match status" value="1"/>
</dbReference>
<evidence type="ECO:0000256" key="10">
    <source>
        <dbReference type="ARBA" id="ARBA00023303"/>
    </source>
</evidence>
<evidence type="ECO:0000256" key="11">
    <source>
        <dbReference type="SAM" id="Phobius"/>
    </source>
</evidence>
<keyword evidence="9" id="KW-1071">Ligand-gated ion channel</keyword>
<keyword evidence="3 11" id="KW-0812">Transmembrane</keyword>
<keyword evidence="10" id="KW-0407">Ion channel</keyword>
<keyword evidence="8" id="KW-0325">Glycoprotein</keyword>
<evidence type="ECO:0000313" key="13">
    <source>
        <dbReference type="EMBL" id="KAF5208117.1"/>
    </source>
</evidence>
<evidence type="ECO:0000313" key="14">
    <source>
        <dbReference type="Proteomes" id="UP000554482"/>
    </source>
</evidence>
<evidence type="ECO:0000256" key="2">
    <source>
        <dbReference type="ARBA" id="ARBA00022448"/>
    </source>
</evidence>
<name>A0A7J6XG54_THATH</name>
<feature type="transmembrane region" description="Helical" evidence="11">
    <location>
        <begin position="296"/>
        <end position="317"/>
    </location>
</feature>
<comment type="subcellular location">
    <subcellularLocation>
        <location evidence="1">Membrane</location>
        <topology evidence="1">Multi-pass membrane protein</topology>
    </subcellularLocation>
</comment>
<keyword evidence="5" id="KW-0406">Ion transport</keyword>
<organism evidence="13 14">
    <name type="scientific">Thalictrum thalictroides</name>
    <name type="common">Rue-anemone</name>
    <name type="synonym">Anemone thalictroides</name>
    <dbReference type="NCBI Taxonomy" id="46969"/>
    <lineage>
        <taxon>Eukaryota</taxon>
        <taxon>Viridiplantae</taxon>
        <taxon>Streptophyta</taxon>
        <taxon>Embryophyta</taxon>
        <taxon>Tracheophyta</taxon>
        <taxon>Spermatophyta</taxon>
        <taxon>Magnoliopsida</taxon>
        <taxon>Ranunculales</taxon>
        <taxon>Ranunculaceae</taxon>
        <taxon>Thalictroideae</taxon>
        <taxon>Thalictrum</taxon>
    </lineage>
</organism>
<evidence type="ECO:0000259" key="12">
    <source>
        <dbReference type="SMART" id="SM00079"/>
    </source>
</evidence>
<comment type="caution">
    <text evidence="13">The sequence shown here is derived from an EMBL/GenBank/DDBJ whole genome shotgun (WGS) entry which is preliminary data.</text>
</comment>
<dbReference type="Proteomes" id="UP000554482">
    <property type="component" value="Unassembled WGS sequence"/>
</dbReference>
<dbReference type="Pfam" id="PF00060">
    <property type="entry name" value="Lig_chan"/>
    <property type="match status" value="1"/>
</dbReference>
<dbReference type="SMART" id="SM00079">
    <property type="entry name" value="PBPe"/>
    <property type="match status" value="1"/>
</dbReference>